<sequence>MKKKILFLIESFAGGGVEKVFIDLINNMDISKYDITVMSIWDYGVRKKDLRKDVKYKSIFPNIRGISRVFHNFVEKSDGSLLYKLGIREKYDIEIAFIEGRATKIIGASTNPNSKKIAWVHIDLSQGHWTSRVFRESLQREKECYKKFNDIVFVSNSAKEGFKNLFGDDFDNLQVKYNPIIAEEVVKKAEEEVNDIEKPKDKRLLVTSGRLVSQKGYESLLEVCNKLNRDNIKYELWILGEGWARPKLEELINKYNLSNVKLLGFKENPYKYISKGDLFVCSSKNEGFSLVIAEAMILGLPVISTNCSGPNELLNFGQFGYMVENNEEALYEGLKEIINNDEKLKYYKKKSKERIDFFNYKNRISDIERLFNDDYQAENQCYNTCL</sequence>
<dbReference type="GO" id="GO:0016757">
    <property type="term" value="F:glycosyltransferase activity"/>
    <property type="evidence" value="ECO:0007669"/>
    <property type="project" value="InterPro"/>
</dbReference>
<gene>
    <name evidence="2" type="ORF">H8R92_00595</name>
</gene>
<dbReference type="Gene3D" id="3.40.50.2000">
    <property type="entry name" value="Glycogen Phosphorylase B"/>
    <property type="match status" value="2"/>
</dbReference>
<accession>A0A8I0A7D7</accession>
<organism evidence="2 3">
    <name type="scientific">Clostridium lentum</name>
    <dbReference type="NCBI Taxonomy" id="2763037"/>
    <lineage>
        <taxon>Bacteria</taxon>
        <taxon>Bacillati</taxon>
        <taxon>Bacillota</taxon>
        <taxon>Clostridia</taxon>
        <taxon>Eubacteriales</taxon>
        <taxon>Clostridiaceae</taxon>
        <taxon>Clostridium</taxon>
    </lineage>
</organism>
<dbReference type="RefSeq" id="WP_022212206.1">
    <property type="nucleotide sequence ID" value="NZ_JACOOQ010000001.1"/>
</dbReference>
<feature type="domain" description="Glycosyl transferase family 1" evidence="1">
    <location>
        <begin position="190"/>
        <end position="354"/>
    </location>
</feature>
<protein>
    <submittedName>
        <fullName evidence="2">Glycosyltransferase</fullName>
    </submittedName>
</protein>
<dbReference type="Proteomes" id="UP000662088">
    <property type="component" value="Unassembled WGS sequence"/>
</dbReference>
<dbReference type="Pfam" id="PF00534">
    <property type="entry name" value="Glycos_transf_1"/>
    <property type="match status" value="1"/>
</dbReference>
<dbReference type="EMBL" id="JACOOQ010000001">
    <property type="protein sequence ID" value="MBC5638946.1"/>
    <property type="molecule type" value="Genomic_DNA"/>
</dbReference>
<evidence type="ECO:0000313" key="2">
    <source>
        <dbReference type="EMBL" id="MBC5638946.1"/>
    </source>
</evidence>
<evidence type="ECO:0000259" key="1">
    <source>
        <dbReference type="Pfam" id="PF00534"/>
    </source>
</evidence>
<name>A0A8I0A7D7_9CLOT</name>
<dbReference type="AlphaFoldDB" id="A0A8I0A7D7"/>
<dbReference type="CDD" id="cd03811">
    <property type="entry name" value="GT4_GT28_WabH-like"/>
    <property type="match status" value="1"/>
</dbReference>
<reference evidence="2" key="1">
    <citation type="submission" date="2020-08" db="EMBL/GenBank/DDBJ databases">
        <title>Genome public.</title>
        <authorList>
            <person name="Liu C."/>
            <person name="Sun Q."/>
        </authorList>
    </citation>
    <scope>NUCLEOTIDE SEQUENCE</scope>
    <source>
        <strain evidence="2">NSJ-42</strain>
    </source>
</reference>
<evidence type="ECO:0000313" key="3">
    <source>
        <dbReference type="Proteomes" id="UP000662088"/>
    </source>
</evidence>
<proteinExistence type="predicted"/>
<dbReference type="PANTHER" id="PTHR12526:SF630">
    <property type="entry name" value="GLYCOSYLTRANSFERASE"/>
    <property type="match status" value="1"/>
</dbReference>
<dbReference type="InterPro" id="IPR001296">
    <property type="entry name" value="Glyco_trans_1"/>
</dbReference>
<keyword evidence="3" id="KW-1185">Reference proteome</keyword>
<dbReference type="PANTHER" id="PTHR12526">
    <property type="entry name" value="GLYCOSYLTRANSFERASE"/>
    <property type="match status" value="1"/>
</dbReference>
<keyword evidence="2" id="KW-0808">Transferase</keyword>
<dbReference type="SUPFAM" id="SSF53756">
    <property type="entry name" value="UDP-Glycosyltransferase/glycogen phosphorylase"/>
    <property type="match status" value="1"/>
</dbReference>
<comment type="caution">
    <text evidence="2">The sequence shown here is derived from an EMBL/GenBank/DDBJ whole genome shotgun (WGS) entry which is preliminary data.</text>
</comment>